<dbReference type="EMBL" id="AEAH01002875">
    <property type="protein sequence ID" value="EGH34773.1"/>
    <property type="molecule type" value="Genomic_DNA"/>
</dbReference>
<protein>
    <submittedName>
        <fullName evidence="1">Amino acid adenylation</fullName>
    </submittedName>
</protein>
<dbReference type="InterPro" id="IPR023213">
    <property type="entry name" value="CAT-like_dom_sf"/>
</dbReference>
<feature type="non-terminal residue" evidence="1">
    <location>
        <position position="1"/>
    </location>
</feature>
<evidence type="ECO:0000313" key="1">
    <source>
        <dbReference type="EMBL" id="EGH34773.1"/>
    </source>
</evidence>
<feature type="non-terminal residue" evidence="1">
    <location>
        <position position="76"/>
    </location>
</feature>
<comment type="caution">
    <text evidence="1">The sequence shown here is derived from an EMBL/GenBank/DDBJ whole genome shotgun (WGS) entry which is preliminary data.</text>
</comment>
<dbReference type="AlphaFoldDB" id="F3FX31"/>
<reference evidence="1 2" key="1">
    <citation type="journal article" date="2011" name="PLoS Pathog.">
        <title>Dynamic evolution of pathogenicity revealed by sequencing and comparative genomics of 19 Pseudomonas syringae isolates.</title>
        <authorList>
            <person name="Baltrus D.A."/>
            <person name="Nishimura M.T."/>
            <person name="Romanchuk A."/>
            <person name="Chang J.H."/>
            <person name="Mukhtar M.S."/>
            <person name="Cherkis K."/>
            <person name="Roach J."/>
            <person name="Grant S.R."/>
            <person name="Jones C.D."/>
            <person name="Dangl J.L."/>
        </authorList>
    </citation>
    <scope>NUCLEOTIDE SEQUENCE [LARGE SCALE GENOMIC DNA]</scope>
    <source>
        <strain evidence="2">M301072PT</strain>
    </source>
</reference>
<dbReference type="Gene3D" id="3.30.559.10">
    <property type="entry name" value="Chloramphenicol acetyltransferase-like domain"/>
    <property type="match status" value="1"/>
</dbReference>
<dbReference type="SUPFAM" id="SSF52777">
    <property type="entry name" value="CoA-dependent acyltransferases"/>
    <property type="match status" value="1"/>
</dbReference>
<accession>F3FX31</accession>
<gene>
    <name evidence="1" type="ORF">PSYJA_39725</name>
</gene>
<organism evidence="1 2">
    <name type="scientific">Pseudomonas syringae pv. japonica str. M301072</name>
    <dbReference type="NCBI Taxonomy" id="629262"/>
    <lineage>
        <taxon>Bacteria</taxon>
        <taxon>Pseudomonadati</taxon>
        <taxon>Pseudomonadota</taxon>
        <taxon>Gammaproteobacteria</taxon>
        <taxon>Pseudomonadales</taxon>
        <taxon>Pseudomonadaceae</taxon>
        <taxon>Pseudomonas</taxon>
        <taxon>Pseudomonas syringae</taxon>
    </lineage>
</organism>
<proteinExistence type="predicted"/>
<dbReference type="Proteomes" id="UP000004471">
    <property type="component" value="Unassembled WGS sequence"/>
</dbReference>
<evidence type="ECO:0000313" key="2">
    <source>
        <dbReference type="Proteomes" id="UP000004471"/>
    </source>
</evidence>
<name>F3FX31_PSESX</name>
<sequence length="76" mass="8688">SRFDPRHYRLDIGQAPLMRVAYAEDLLNQRICAMLLFHHMALDHVALEVVKHEIQTSLMGQAAQLGSPVPYRNYVA</sequence>